<evidence type="ECO:0000256" key="5">
    <source>
        <dbReference type="ARBA" id="ARBA00011956"/>
    </source>
</evidence>
<evidence type="ECO:0000256" key="7">
    <source>
        <dbReference type="ARBA" id="ARBA00022723"/>
    </source>
</evidence>
<dbReference type="GO" id="GO:0009298">
    <property type="term" value="P:GDP-mannose biosynthetic process"/>
    <property type="evidence" value="ECO:0007669"/>
    <property type="project" value="UniProtKB-UniPathway"/>
</dbReference>
<comment type="catalytic activity">
    <reaction evidence="1">
        <text>D-mannose 6-phosphate = D-fructose 6-phosphate</text>
        <dbReference type="Rhea" id="RHEA:12356"/>
        <dbReference type="ChEBI" id="CHEBI:58735"/>
        <dbReference type="ChEBI" id="CHEBI:61527"/>
        <dbReference type="EC" id="5.3.1.8"/>
    </reaction>
</comment>
<feature type="domain" description="Phosphomannose isomerase type I catalytic" evidence="13">
    <location>
        <begin position="5"/>
        <end position="149"/>
    </location>
</feature>
<dbReference type="NCBIfam" id="TIGR00218">
    <property type="entry name" value="manA"/>
    <property type="match status" value="1"/>
</dbReference>
<evidence type="ECO:0000256" key="6">
    <source>
        <dbReference type="ARBA" id="ARBA00018236"/>
    </source>
</evidence>
<dbReference type="InterPro" id="IPR014710">
    <property type="entry name" value="RmlC-like_jellyroll"/>
</dbReference>
<keyword evidence="7 12" id="KW-0479">Metal-binding</keyword>
<dbReference type="CDD" id="cd07011">
    <property type="entry name" value="cupin_PMI_type_I_N"/>
    <property type="match status" value="1"/>
</dbReference>
<dbReference type="GeneID" id="59332053"/>
<evidence type="ECO:0000256" key="9">
    <source>
        <dbReference type="ARBA" id="ARBA00023235"/>
    </source>
</evidence>
<organism evidence="14 15">
    <name type="scientific">Letharia lupina</name>
    <dbReference type="NCBI Taxonomy" id="560253"/>
    <lineage>
        <taxon>Eukaryota</taxon>
        <taxon>Fungi</taxon>
        <taxon>Dikarya</taxon>
        <taxon>Ascomycota</taxon>
        <taxon>Pezizomycotina</taxon>
        <taxon>Lecanoromycetes</taxon>
        <taxon>OSLEUM clade</taxon>
        <taxon>Lecanoromycetidae</taxon>
        <taxon>Lecanorales</taxon>
        <taxon>Lecanorineae</taxon>
        <taxon>Parmeliaceae</taxon>
        <taxon>Letharia</taxon>
    </lineage>
</organism>
<dbReference type="Pfam" id="PF20511">
    <property type="entry name" value="PMI_typeI_cat"/>
    <property type="match status" value="1"/>
</dbReference>
<feature type="binding site" evidence="12">
    <location>
        <position position="134"/>
    </location>
    <ligand>
        <name>Zn(2+)</name>
        <dbReference type="ChEBI" id="CHEBI:29105"/>
    </ligand>
</feature>
<keyword evidence="15" id="KW-1185">Reference proteome</keyword>
<dbReference type="UniPathway" id="UPA00126">
    <property type="reaction ID" value="UER00423"/>
</dbReference>
<comment type="cofactor">
    <cofactor evidence="12">
        <name>Zn(2+)</name>
        <dbReference type="ChEBI" id="CHEBI:29105"/>
    </cofactor>
    <text evidence="12">Binds 1 zinc ion per subunit.</text>
</comment>
<proteinExistence type="inferred from homology"/>
<evidence type="ECO:0000256" key="10">
    <source>
        <dbReference type="ARBA" id="ARBA00029741"/>
    </source>
</evidence>
<comment type="similarity">
    <text evidence="4">Belongs to the mannose-6-phosphate isomerase type 1 family.</text>
</comment>
<evidence type="ECO:0000313" key="15">
    <source>
        <dbReference type="Proteomes" id="UP000593566"/>
    </source>
</evidence>
<dbReference type="Proteomes" id="UP000593566">
    <property type="component" value="Unassembled WGS sequence"/>
</dbReference>
<keyword evidence="8 12" id="KW-0862">Zinc</keyword>
<evidence type="ECO:0000256" key="8">
    <source>
        <dbReference type="ARBA" id="ARBA00022833"/>
    </source>
</evidence>
<dbReference type="RefSeq" id="XP_037149252.1">
    <property type="nucleotide sequence ID" value="XM_037294564.1"/>
</dbReference>
<evidence type="ECO:0000259" key="13">
    <source>
        <dbReference type="Pfam" id="PF20511"/>
    </source>
</evidence>
<dbReference type="GO" id="GO:0005829">
    <property type="term" value="C:cytosol"/>
    <property type="evidence" value="ECO:0007669"/>
    <property type="project" value="TreeGrafter"/>
</dbReference>
<dbReference type="GO" id="GO:0008270">
    <property type="term" value="F:zinc ion binding"/>
    <property type="evidence" value="ECO:0007669"/>
    <property type="project" value="InterPro"/>
</dbReference>
<dbReference type="GO" id="GO:0005975">
    <property type="term" value="P:carbohydrate metabolic process"/>
    <property type="evidence" value="ECO:0007669"/>
    <property type="project" value="InterPro"/>
</dbReference>
<evidence type="ECO:0000256" key="3">
    <source>
        <dbReference type="ARBA" id="ARBA00004666"/>
    </source>
</evidence>
<dbReference type="EMBL" id="JACCJB010000018">
    <property type="protein sequence ID" value="KAF6219817.1"/>
    <property type="molecule type" value="Genomic_DNA"/>
</dbReference>
<keyword evidence="9" id="KW-0413">Isomerase</keyword>
<dbReference type="PRINTS" id="PR00714">
    <property type="entry name" value="MAN6PISMRASE"/>
</dbReference>
<feature type="binding site" evidence="12">
    <location>
        <position position="107"/>
    </location>
    <ligand>
        <name>Zn(2+)</name>
        <dbReference type="ChEBI" id="CHEBI:29105"/>
    </ligand>
</feature>
<evidence type="ECO:0000256" key="12">
    <source>
        <dbReference type="PIRSR" id="PIRSR001480-2"/>
    </source>
</evidence>
<feature type="binding site" evidence="12">
    <location>
        <position position="260"/>
    </location>
    <ligand>
        <name>Zn(2+)</name>
        <dbReference type="ChEBI" id="CHEBI:29105"/>
    </ligand>
</feature>
<comment type="caution">
    <text evidence="14">The sequence shown here is derived from an EMBL/GenBank/DDBJ whole genome shotgun (WGS) entry which is preliminary data.</text>
</comment>
<evidence type="ECO:0000256" key="2">
    <source>
        <dbReference type="ARBA" id="ARBA00002564"/>
    </source>
</evidence>
<dbReference type="Gene3D" id="1.10.441.10">
    <property type="entry name" value="Phosphomannose Isomerase, domain 2"/>
    <property type="match status" value="1"/>
</dbReference>
<dbReference type="PIRSF" id="PIRSF001480">
    <property type="entry name" value="Mannose-6-phosphate_isomerase"/>
    <property type="match status" value="1"/>
</dbReference>
<comment type="pathway">
    <text evidence="3">Nucleotide-sugar biosynthesis; GDP-alpha-D-mannose biosynthesis; alpha-D-mannose 1-phosphate from D-fructose 6-phosphate: step 1/2.</text>
</comment>
<comment type="function">
    <text evidence="2">Involved in the synthesis of the GDP-mannose and dolichol-phosphate-mannose required for a number of critical mannosyl transfer reactions.</text>
</comment>
<dbReference type="InterPro" id="IPR016305">
    <property type="entry name" value="Mannose-6-P_Isomerase"/>
</dbReference>
<sequence length="405" mass="45003">MGPSVFQLQCTCNNYPWGRVGTSSMSARLCSKTPNTGFEIEDKPYAEMWMGDYPVQPAKSLKTGEELHKIVDEDKEGLLGKNVMEKFGGVLPFLPKILSIEKALELQIHPDKDLAARLHARNPDQFTDDNHKPEIAIALGKFEVFVGWKATPDIQALFDVLQPIQKFLPNGQTHFNNETLKRVCQTILTSSDDSIKECQEQLGKIPRERFGKQAYILDLLPRLQEQYSIEDPGNLVTLLCMNFLTLEAGEALYVPADCPHAYLSGDIVECMARSNNVLNTGFCPRAKRDSIELFTEALTFSPHNAKDAMLGATKSSKGKMGKTVDYAPPMSEFNMLRTSLQAGEKEIQEKIAGPSVIFATSGAGKMKAGGEDFDFNEGYIFFAGQGVEIEFSAEKDLEVYRAYAE</sequence>
<dbReference type="EC" id="5.3.1.8" evidence="5"/>
<dbReference type="InterPro" id="IPR001250">
    <property type="entry name" value="Man6P_Isoase-1"/>
</dbReference>
<evidence type="ECO:0000256" key="1">
    <source>
        <dbReference type="ARBA" id="ARBA00000757"/>
    </source>
</evidence>
<dbReference type="SUPFAM" id="SSF51182">
    <property type="entry name" value="RmlC-like cupins"/>
    <property type="match status" value="1"/>
</dbReference>
<name>A0A8H6F928_9LECA</name>
<feature type="binding site" evidence="12">
    <location>
        <position position="109"/>
    </location>
    <ligand>
        <name>Zn(2+)</name>
        <dbReference type="ChEBI" id="CHEBI:29105"/>
    </ligand>
</feature>
<dbReference type="InterPro" id="IPR046457">
    <property type="entry name" value="PMI_typeI_cat"/>
</dbReference>
<dbReference type="AlphaFoldDB" id="A0A8H6F928"/>
<evidence type="ECO:0000256" key="4">
    <source>
        <dbReference type="ARBA" id="ARBA00010772"/>
    </source>
</evidence>
<gene>
    <name evidence="14" type="ORF">HO133_003642</name>
</gene>
<accession>A0A8H6F928</accession>
<dbReference type="Gene3D" id="2.60.120.10">
    <property type="entry name" value="Jelly Rolls"/>
    <property type="match status" value="2"/>
</dbReference>
<evidence type="ECO:0000313" key="14">
    <source>
        <dbReference type="EMBL" id="KAF6219817.1"/>
    </source>
</evidence>
<dbReference type="GO" id="GO:0004476">
    <property type="term" value="F:mannose-6-phosphate isomerase activity"/>
    <property type="evidence" value="ECO:0007669"/>
    <property type="project" value="UniProtKB-EC"/>
</dbReference>
<evidence type="ECO:0000256" key="11">
    <source>
        <dbReference type="ARBA" id="ARBA00030762"/>
    </source>
</evidence>
<protein>
    <recommendedName>
        <fullName evidence="6">Mannose-6-phosphate isomerase</fullName>
        <ecNumber evidence="5">5.3.1.8</ecNumber>
    </recommendedName>
    <alternativeName>
        <fullName evidence="10">Phosphohexomutase</fullName>
    </alternativeName>
    <alternativeName>
        <fullName evidence="11">Phosphomannose isomerase</fullName>
    </alternativeName>
</protein>
<dbReference type="PANTHER" id="PTHR10309">
    <property type="entry name" value="MANNOSE-6-PHOSPHATE ISOMERASE"/>
    <property type="match status" value="1"/>
</dbReference>
<dbReference type="PANTHER" id="PTHR10309:SF4">
    <property type="entry name" value="MANNOSE-6-PHOSPHATE ISOMERASE"/>
    <property type="match status" value="1"/>
</dbReference>
<dbReference type="InterPro" id="IPR011051">
    <property type="entry name" value="RmlC_Cupin_sf"/>
</dbReference>
<reference evidence="14 15" key="1">
    <citation type="journal article" date="2020" name="Genomics">
        <title>Complete, high-quality genomes from long-read metagenomic sequencing of two wolf lichen thalli reveals enigmatic genome architecture.</title>
        <authorList>
            <person name="McKenzie S.K."/>
            <person name="Walston R.F."/>
            <person name="Allen J.L."/>
        </authorList>
    </citation>
    <scope>NUCLEOTIDE SEQUENCE [LARGE SCALE GENOMIC DNA]</scope>
    <source>
        <strain evidence="14">WasteWater1</strain>
    </source>
</reference>